<evidence type="ECO:0000313" key="1">
    <source>
        <dbReference type="EMBL" id="PMD23090.1"/>
    </source>
</evidence>
<evidence type="ECO:0000313" key="2">
    <source>
        <dbReference type="Proteomes" id="UP000235672"/>
    </source>
</evidence>
<organism evidence="1 2">
    <name type="scientific">Hyaloscypha hepaticicola</name>
    <dbReference type="NCBI Taxonomy" id="2082293"/>
    <lineage>
        <taxon>Eukaryota</taxon>
        <taxon>Fungi</taxon>
        <taxon>Dikarya</taxon>
        <taxon>Ascomycota</taxon>
        <taxon>Pezizomycotina</taxon>
        <taxon>Leotiomycetes</taxon>
        <taxon>Helotiales</taxon>
        <taxon>Hyaloscyphaceae</taxon>
        <taxon>Hyaloscypha</taxon>
    </lineage>
</organism>
<feature type="non-terminal residue" evidence="1">
    <location>
        <position position="1"/>
    </location>
</feature>
<dbReference type="PANTHER" id="PTHR34618:SF4">
    <property type="entry name" value="CAS1"/>
    <property type="match status" value="1"/>
</dbReference>
<protein>
    <recommendedName>
        <fullName evidence="3">Cell surface protein</fullName>
    </recommendedName>
</protein>
<name>A0A2J6Q9Z1_9HELO</name>
<keyword evidence="2" id="KW-1185">Reference proteome</keyword>
<reference evidence="1 2" key="1">
    <citation type="submission" date="2016-05" db="EMBL/GenBank/DDBJ databases">
        <title>A degradative enzymes factory behind the ericoid mycorrhizal symbiosis.</title>
        <authorList>
            <consortium name="DOE Joint Genome Institute"/>
            <person name="Martino E."/>
            <person name="Morin E."/>
            <person name="Grelet G."/>
            <person name="Kuo A."/>
            <person name="Kohler A."/>
            <person name="Daghino S."/>
            <person name="Barry K."/>
            <person name="Choi C."/>
            <person name="Cichocki N."/>
            <person name="Clum A."/>
            <person name="Copeland A."/>
            <person name="Hainaut M."/>
            <person name="Haridas S."/>
            <person name="Labutti K."/>
            <person name="Lindquist E."/>
            <person name="Lipzen A."/>
            <person name="Khouja H.-R."/>
            <person name="Murat C."/>
            <person name="Ohm R."/>
            <person name="Olson A."/>
            <person name="Spatafora J."/>
            <person name="Veneault-Fourrey C."/>
            <person name="Henrissat B."/>
            <person name="Grigoriev I."/>
            <person name="Martin F."/>
            <person name="Perotto S."/>
        </authorList>
    </citation>
    <scope>NUCLEOTIDE SEQUENCE [LARGE SCALE GENOMIC DNA]</scope>
    <source>
        <strain evidence="1 2">UAMH 7357</strain>
    </source>
</reference>
<dbReference type="PANTHER" id="PTHR34618">
    <property type="entry name" value="SURFACE PROTEIN MAS1, PUTATIVE-RELATED"/>
    <property type="match status" value="1"/>
</dbReference>
<evidence type="ECO:0008006" key="3">
    <source>
        <dbReference type="Google" id="ProtNLM"/>
    </source>
</evidence>
<sequence length="163" mass="16001">DVTIFKASAGACGETTGGGNIVVATALAAQQKLVGNSIPQISANAGVLTMVFHQINADGAGPIACSISTDATGKTFTAVTVSTNVPGTNGRSNSANQDFPLVADIPASTSCTGTVGALKNVCAVKCANSVGSFGGTVLAQQAAAKKRDVFGGSLAARARATIE</sequence>
<accession>A0A2J6Q9Z1</accession>
<dbReference type="Pfam" id="PF11327">
    <property type="entry name" value="Egh16-like"/>
    <property type="match status" value="1"/>
</dbReference>
<gene>
    <name evidence="1" type="ORF">NA56DRAFT_569572</name>
</gene>
<dbReference type="AlphaFoldDB" id="A0A2J6Q9Z1"/>
<dbReference type="EMBL" id="KZ613476">
    <property type="protein sequence ID" value="PMD23090.1"/>
    <property type="molecule type" value="Genomic_DNA"/>
</dbReference>
<dbReference type="InterPro" id="IPR021476">
    <property type="entry name" value="Egh16-like"/>
</dbReference>
<dbReference type="OrthoDB" id="5418436at2759"/>
<proteinExistence type="predicted"/>
<dbReference type="Proteomes" id="UP000235672">
    <property type="component" value="Unassembled WGS sequence"/>
</dbReference>